<evidence type="ECO:0000313" key="2">
    <source>
        <dbReference type="EMBL" id="KPU62196.1"/>
    </source>
</evidence>
<organism evidence="2 3">
    <name type="scientific">Pseudomonas fluorescens</name>
    <dbReference type="NCBI Taxonomy" id="294"/>
    <lineage>
        <taxon>Bacteria</taxon>
        <taxon>Pseudomonadati</taxon>
        <taxon>Pseudomonadota</taxon>
        <taxon>Gammaproteobacteria</taxon>
        <taxon>Pseudomonadales</taxon>
        <taxon>Pseudomonadaceae</taxon>
        <taxon>Pseudomonas</taxon>
    </lineage>
</organism>
<proteinExistence type="predicted"/>
<dbReference type="SUPFAM" id="SSF51197">
    <property type="entry name" value="Clavaminate synthase-like"/>
    <property type="match status" value="1"/>
</dbReference>
<dbReference type="GO" id="GO:0016706">
    <property type="term" value="F:2-oxoglutarate-dependent dioxygenase activity"/>
    <property type="evidence" value="ECO:0007669"/>
    <property type="project" value="UniProtKB-ARBA"/>
</dbReference>
<reference evidence="2 3" key="1">
    <citation type="submission" date="2015-09" db="EMBL/GenBank/DDBJ databases">
        <authorList>
            <person name="Jackson K.R."/>
            <person name="Lunt B.L."/>
            <person name="Fisher J.N.B."/>
            <person name="Gardner A.V."/>
            <person name="Bailey M.E."/>
            <person name="Deus L.M."/>
            <person name="Earl A.S."/>
            <person name="Gibby P.D."/>
            <person name="Hartmann K.A."/>
            <person name="Liu J.E."/>
            <person name="Manci A.M."/>
            <person name="Nielsen D.A."/>
            <person name="Solomon M.B."/>
            <person name="Breakwell D.P."/>
            <person name="Burnett S.H."/>
            <person name="Grose J.H."/>
        </authorList>
    </citation>
    <scope>NUCLEOTIDE SEQUENCE [LARGE SCALE GENOMIC DNA]</scope>
    <source>
        <strain evidence="2 3">S613</strain>
    </source>
</reference>
<dbReference type="OrthoDB" id="6994365at2"/>
<dbReference type="Proteomes" id="UP000050349">
    <property type="component" value="Unassembled WGS sequence"/>
</dbReference>
<dbReference type="EMBL" id="LJXB01000007">
    <property type="protein sequence ID" value="KPU62196.1"/>
    <property type="molecule type" value="Genomic_DNA"/>
</dbReference>
<accession>A0A0P8Z9H5</accession>
<dbReference type="PATRIC" id="fig|294.162.peg.10"/>
<protein>
    <recommendedName>
        <fullName evidence="4">TauD/TfdA-like domain-containing protein</fullName>
    </recommendedName>
</protein>
<evidence type="ECO:0008006" key="4">
    <source>
        <dbReference type="Google" id="ProtNLM"/>
    </source>
</evidence>
<comment type="caution">
    <text evidence="2">The sequence shown here is derived from an EMBL/GenBank/DDBJ whole genome shotgun (WGS) entry which is preliminary data.</text>
</comment>
<sequence length="359" mass="39135">MTDAIKPDVETAEFFTEQEIRTFSFDIQQSTLLHKFAKKLAAIGGPQAPGAKSKASLAATELKFSFSKNQCELLGAYSDGLVSVLIFEGLQKITDVSPPNELPDLASLENRYDVLCLAARNQILLKLVDNRAFAYDMDNEGKLVRLVANFKGGGLTKIPAEPDIKELSSHSGLALGPHTEAPYWCAVNAKDGHSPSPSSLILSALWNPSLEPTRVIPLPPILEKIGVTNCLALTTGNFQFTRSDSFVNGKGEDGRNVSILEFDDKTGFAARFTSYRFSVNDNVSTFVKTAYTALCQGVGEATPVEYTLTQESAMVINNIRALHCRDVIKDNRRVLVRIFGLSKFSSPLVVSEDPLVLQG</sequence>
<evidence type="ECO:0000313" key="3">
    <source>
        <dbReference type="Proteomes" id="UP000050349"/>
    </source>
</evidence>
<dbReference type="RefSeq" id="WP_057395641.1">
    <property type="nucleotide sequence ID" value="NZ_LJXB01000007.1"/>
</dbReference>
<dbReference type="Gene3D" id="3.60.130.10">
    <property type="entry name" value="Clavaminate synthase-like"/>
    <property type="match status" value="1"/>
</dbReference>
<dbReference type="InterPro" id="IPR042098">
    <property type="entry name" value="TauD-like_sf"/>
</dbReference>
<name>A0A0P8Z9H5_PSEFL</name>
<evidence type="ECO:0000256" key="1">
    <source>
        <dbReference type="ARBA" id="ARBA00023002"/>
    </source>
</evidence>
<dbReference type="AlphaFoldDB" id="A0A0P8Z9H5"/>
<gene>
    <name evidence="2" type="ORF">AN403_6249</name>
</gene>
<keyword evidence="1" id="KW-0560">Oxidoreductase</keyword>